<dbReference type="PANTHER" id="PTHR31981">
    <property type="entry name" value="GLYCOSYLATED LYSOSOMAL MEMBRANE PROTEIN"/>
    <property type="match status" value="1"/>
</dbReference>
<gene>
    <name evidence="12" type="primary">glmp-a</name>
    <name evidence="12" type="ORF">EVAR_6857_1</name>
</gene>
<dbReference type="EMBL" id="BGZK01000133">
    <property type="protein sequence ID" value="GBP21885.1"/>
    <property type="molecule type" value="Genomic_DNA"/>
</dbReference>
<dbReference type="GO" id="GO:0005765">
    <property type="term" value="C:lysosomal membrane"/>
    <property type="evidence" value="ECO:0007669"/>
    <property type="project" value="UniProtKB-SubCell"/>
</dbReference>
<evidence type="ECO:0000256" key="10">
    <source>
        <dbReference type="ARBA" id="ARBA00044960"/>
    </source>
</evidence>
<evidence type="ECO:0000256" key="6">
    <source>
        <dbReference type="ARBA" id="ARBA00023180"/>
    </source>
</evidence>
<keyword evidence="2 11" id="KW-0812">Transmembrane</keyword>
<evidence type="ECO:0000256" key="3">
    <source>
        <dbReference type="ARBA" id="ARBA00022729"/>
    </source>
</evidence>
<keyword evidence="6" id="KW-0325">Glycoprotein</keyword>
<evidence type="ECO:0000256" key="5">
    <source>
        <dbReference type="ARBA" id="ARBA00023136"/>
    </source>
</evidence>
<dbReference type="Pfam" id="PF15065">
    <property type="entry name" value="NCU-G1"/>
    <property type="match status" value="1"/>
</dbReference>
<dbReference type="OrthoDB" id="6264340at2759"/>
<accession>A0A4C1U6A4</accession>
<keyword evidence="5 11" id="KW-0472">Membrane</keyword>
<keyword evidence="7" id="KW-0458">Lysosome</keyword>
<evidence type="ECO:0000256" key="1">
    <source>
        <dbReference type="ARBA" id="ARBA00010599"/>
    </source>
</evidence>
<protein>
    <submittedName>
        <fullName evidence="12">Glycosylated lysosomal membrane protein A</fullName>
    </submittedName>
</protein>
<evidence type="ECO:0000313" key="12">
    <source>
        <dbReference type="EMBL" id="GBP21885.1"/>
    </source>
</evidence>
<dbReference type="PANTHER" id="PTHR31981:SF1">
    <property type="entry name" value="GLYCOSYLATED LYSOSOMAL MEMBRANE PROTEIN"/>
    <property type="match status" value="1"/>
</dbReference>
<evidence type="ECO:0000256" key="11">
    <source>
        <dbReference type="SAM" id="Phobius"/>
    </source>
</evidence>
<reference evidence="12 13" key="1">
    <citation type="journal article" date="2019" name="Commun. Biol.">
        <title>The bagworm genome reveals a unique fibroin gene that provides high tensile strength.</title>
        <authorList>
            <person name="Kono N."/>
            <person name="Nakamura H."/>
            <person name="Ohtoshi R."/>
            <person name="Tomita M."/>
            <person name="Numata K."/>
            <person name="Arakawa K."/>
        </authorList>
    </citation>
    <scope>NUCLEOTIDE SEQUENCE [LARGE SCALE GENOMIC DNA]</scope>
</reference>
<proteinExistence type="inferred from homology"/>
<sequence length="278" mass="31601">MDDRSPRREYDLRYLSWSRVRGLLNSSQEAMIQMEAYRFKFNNNWHSGTISVKLDLIPRRDYAQDLPHLIHTANSTLVDISLANVTTWKGYNSSRLALGMCLLSTDGIDDTMRLSVRKSLDDEHTPGVFEIIEIKTPESYNHGDGGFLQFRPVGYTTKERGVTSSTNVHISSFNRTSRIPKGSTLDRFYKYYDVDNLLVQSLAISFGESNDGFYNAINFTSWSFMIGYGVPPAEGVSFFVIMIITIGLGIPIILGLSGILYVVVRRCRQKNPRQRLTE</sequence>
<comment type="function">
    <text evidence="8">Required to protect lysosomal transporter MFSD1 from lysosomal proteolysis and for MFSD1 lysosomal localization.</text>
</comment>
<comment type="similarity">
    <text evidence="1">Belongs to the GLMP family.</text>
</comment>
<comment type="subunit">
    <text evidence="10">Interacts (via lumenal domain) with lysosomal protein MFSD1; the interaction starts while both proteins are still in the endoplasmic reticulum and is required for stabilization of MFSD1 in lysosomes but has no direct effect on its targeting to lysosomes or transporter activity.</text>
</comment>
<keyword evidence="3" id="KW-0732">Signal</keyword>
<evidence type="ECO:0000313" key="13">
    <source>
        <dbReference type="Proteomes" id="UP000299102"/>
    </source>
</evidence>
<organism evidence="12 13">
    <name type="scientific">Eumeta variegata</name>
    <name type="common">Bagworm moth</name>
    <name type="synonym">Eumeta japonica</name>
    <dbReference type="NCBI Taxonomy" id="151549"/>
    <lineage>
        <taxon>Eukaryota</taxon>
        <taxon>Metazoa</taxon>
        <taxon>Ecdysozoa</taxon>
        <taxon>Arthropoda</taxon>
        <taxon>Hexapoda</taxon>
        <taxon>Insecta</taxon>
        <taxon>Pterygota</taxon>
        <taxon>Neoptera</taxon>
        <taxon>Endopterygota</taxon>
        <taxon>Lepidoptera</taxon>
        <taxon>Glossata</taxon>
        <taxon>Ditrysia</taxon>
        <taxon>Tineoidea</taxon>
        <taxon>Psychidae</taxon>
        <taxon>Oiketicinae</taxon>
        <taxon>Eumeta</taxon>
    </lineage>
</organism>
<dbReference type="AlphaFoldDB" id="A0A4C1U6A4"/>
<comment type="subcellular location">
    <subcellularLocation>
        <location evidence="9">Lysosome membrane</location>
        <topology evidence="9">Single-pass type I membrane protein</topology>
        <orientation evidence="9">Lumenal side</orientation>
    </subcellularLocation>
</comment>
<keyword evidence="4 11" id="KW-1133">Transmembrane helix</keyword>
<evidence type="ECO:0000256" key="8">
    <source>
        <dbReference type="ARBA" id="ARBA00024176"/>
    </source>
</evidence>
<evidence type="ECO:0000256" key="4">
    <source>
        <dbReference type="ARBA" id="ARBA00022989"/>
    </source>
</evidence>
<evidence type="ECO:0000256" key="9">
    <source>
        <dbReference type="ARBA" id="ARBA00024189"/>
    </source>
</evidence>
<dbReference type="Proteomes" id="UP000299102">
    <property type="component" value="Unassembled WGS sequence"/>
</dbReference>
<feature type="transmembrane region" description="Helical" evidence="11">
    <location>
        <begin position="236"/>
        <end position="264"/>
    </location>
</feature>
<name>A0A4C1U6A4_EUMVA</name>
<dbReference type="InterPro" id="IPR029382">
    <property type="entry name" value="NCU-G1"/>
</dbReference>
<evidence type="ECO:0000256" key="2">
    <source>
        <dbReference type="ARBA" id="ARBA00022692"/>
    </source>
</evidence>
<evidence type="ECO:0000256" key="7">
    <source>
        <dbReference type="ARBA" id="ARBA00023228"/>
    </source>
</evidence>
<keyword evidence="13" id="KW-1185">Reference proteome</keyword>
<comment type="caution">
    <text evidence="12">The sequence shown here is derived from an EMBL/GenBank/DDBJ whole genome shotgun (WGS) entry which is preliminary data.</text>
</comment>